<dbReference type="STRING" id="321339.SAMN05444340_10177"/>
<feature type="transmembrane region" description="Helical" evidence="1">
    <location>
        <begin position="27"/>
        <end position="44"/>
    </location>
</feature>
<proteinExistence type="predicted"/>
<protein>
    <recommendedName>
        <fullName evidence="4">Dolichyl-phosphate-mannose-protein mannosyltransferase</fullName>
    </recommendedName>
</protein>
<feature type="transmembrane region" description="Helical" evidence="1">
    <location>
        <begin position="150"/>
        <end position="168"/>
    </location>
</feature>
<gene>
    <name evidence="2" type="ORF">SAMN05444340_10177</name>
</gene>
<feature type="transmembrane region" description="Helical" evidence="1">
    <location>
        <begin position="293"/>
        <end position="313"/>
    </location>
</feature>
<evidence type="ECO:0000313" key="2">
    <source>
        <dbReference type="EMBL" id="SDX83891.1"/>
    </source>
</evidence>
<feature type="transmembrane region" description="Helical" evidence="1">
    <location>
        <begin position="325"/>
        <end position="342"/>
    </location>
</feature>
<dbReference type="EMBL" id="FNPF01000001">
    <property type="protein sequence ID" value="SDX83891.1"/>
    <property type="molecule type" value="Genomic_DNA"/>
</dbReference>
<sequence length="512" mass="55522">MSTSSGDGSPNLAPAGVLRSVWTSDNLARLALIVLVLVSILRLSQRSIGLDEGMLLTNLFHAGGLQDLFGPMPFYDQAQPVLASAFHQAMLFVTEDVWALRVMSAMAVGLSSVLSIRVLRAERAPWLAITLAAGAFLGPLAYYATEIKHYALELVQAFFLVYTFHLFYQRRITLQAFAVIAAISAFLGFSTLIPTVLSIAFCVALQLRTSGTSAAMVQWPGLAVSAVLLALNYLSLKYLTREQLEVPAYASDGLLADLGVLAVALGSAHGGVISVIALVIALVSILARRGSRFAVRLGLLFIAFCVAILLGKMTGVYPVISARHVIWTTPFALTLVGLFLATELQARGKTPLVLVVGGLCSIAAFWETGRIMIDDGAVEFADNEALYRHLASLPPQEIGLYPYAVPSLDYYARHISGLERHTYIGRRVYPSGTRFDQAEFDGLAEGLEGIEGSRRLYVVSHLPSSVDPPDAGTRRVNRLEDALRARGCAWSEEFAGRRVSLLMVYCRPEPSR</sequence>
<accession>A0A1H3EYS2</accession>
<feature type="transmembrane region" description="Helical" evidence="1">
    <location>
        <begin position="219"/>
        <end position="239"/>
    </location>
</feature>
<keyword evidence="1" id="KW-0472">Membrane</keyword>
<keyword evidence="1" id="KW-1133">Transmembrane helix</keyword>
<feature type="transmembrane region" description="Helical" evidence="1">
    <location>
        <begin position="259"/>
        <end position="286"/>
    </location>
</feature>
<organism evidence="2 3">
    <name type="scientific">Citreimonas salinaria</name>
    <dbReference type="NCBI Taxonomy" id="321339"/>
    <lineage>
        <taxon>Bacteria</taxon>
        <taxon>Pseudomonadati</taxon>
        <taxon>Pseudomonadota</taxon>
        <taxon>Alphaproteobacteria</taxon>
        <taxon>Rhodobacterales</taxon>
        <taxon>Roseobacteraceae</taxon>
        <taxon>Citreimonas</taxon>
    </lineage>
</organism>
<dbReference type="AlphaFoldDB" id="A0A1H3EYS2"/>
<evidence type="ECO:0000256" key="1">
    <source>
        <dbReference type="SAM" id="Phobius"/>
    </source>
</evidence>
<dbReference type="Proteomes" id="UP000199286">
    <property type="component" value="Unassembled WGS sequence"/>
</dbReference>
<feature type="transmembrane region" description="Helical" evidence="1">
    <location>
        <begin position="98"/>
        <end position="118"/>
    </location>
</feature>
<name>A0A1H3EYS2_9RHOB</name>
<reference evidence="2 3" key="1">
    <citation type="submission" date="2016-10" db="EMBL/GenBank/DDBJ databases">
        <authorList>
            <person name="de Groot N.N."/>
        </authorList>
    </citation>
    <scope>NUCLEOTIDE SEQUENCE [LARGE SCALE GENOMIC DNA]</scope>
    <source>
        <strain evidence="2 3">DSM 26880</strain>
    </source>
</reference>
<keyword evidence="1" id="KW-0812">Transmembrane</keyword>
<evidence type="ECO:0008006" key="4">
    <source>
        <dbReference type="Google" id="ProtNLM"/>
    </source>
</evidence>
<feature type="transmembrane region" description="Helical" evidence="1">
    <location>
        <begin position="124"/>
        <end position="143"/>
    </location>
</feature>
<keyword evidence="3" id="KW-1185">Reference proteome</keyword>
<evidence type="ECO:0000313" key="3">
    <source>
        <dbReference type="Proteomes" id="UP000199286"/>
    </source>
</evidence>
<feature type="transmembrane region" description="Helical" evidence="1">
    <location>
        <begin position="174"/>
        <end position="207"/>
    </location>
</feature>